<dbReference type="GeneID" id="41589244"/>
<evidence type="ECO:0000256" key="6">
    <source>
        <dbReference type="ARBA" id="ARBA00047665"/>
    </source>
</evidence>
<evidence type="ECO:0000313" key="11">
    <source>
        <dbReference type="Proteomes" id="UP000195607"/>
    </source>
</evidence>
<comment type="catalytic activity">
    <reaction evidence="6">
        <text>N(6)-[(R)-S(8)-aminomethyldihydrolipoyl]-L-lysyl-[protein] + (6S)-5,6,7,8-tetrahydrofolate = N(6)-[(R)-dihydrolipoyl]-L-lysyl-[protein] + (6R)-5,10-methylene-5,6,7,8-tetrahydrofolate + NH4(+)</text>
        <dbReference type="Rhea" id="RHEA:16945"/>
        <dbReference type="Rhea" id="RHEA-COMP:10475"/>
        <dbReference type="Rhea" id="RHEA-COMP:10492"/>
        <dbReference type="ChEBI" id="CHEBI:15636"/>
        <dbReference type="ChEBI" id="CHEBI:28938"/>
        <dbReference type="ChEBI" id="CHEBI:57453"/>
        <dbReference type="ChEBI" id="CHEBI:83100"/>
        <dbReference type="ChEBI" id="CHEBI:83143"/>
        <dbReference type="EC" id="2.1.2.10"/>
    </reaction>
</comment>
<proteinExistence type="inferred from homology"/>
<dbReference type="SUPFAM" id="SSF103025">
    <property type="entry name" value="Folate-binding domain"/>
    <property type="match status" value="1"/>
</dbReference>
<evidence type="ECO:0000313" key="10">
    <source>
        <dbReference type="EMBL" id="SIM89234.1"/>
    </source>
</evidence>
<evidence type="ECO:0000256" key="2">
    <source>
        <dbReference type="ARBA" id="ARBA00012616"/>
    </source>
</evidence>
<accession>A0A1N5WVQ8</accession>
<keyword evidence="10" id="KW-0489">Methyltransferase</keyword>
<dbReference type="GO" id="GO:0032259">
    <property type="term" value="P:methylation"/>
    <property type="evidence" value="ECO:0007669"/>
    <property type="project" value="UniProtKB-KW"/>
</dbReference>
<evidence type="ECO:0000256" key="1">
    <source>
        <dbReference type="ARBA" id="ARBA00008609"/>
    </source>
</evidence>
<protein>
    <recommendedName>
        <fullName evidence="2">aminomethyltransferase</fullName>
        <ecNumber evidence="2">2.1.2.10</ecNumber>
    </recommendedName>
    <alternativeName>
        <fullName evidence="5">Glycine cleavage system T protein</fullName>
    </alternativeName>
</protein>
<dbReference type="GO" id="GO:0008483">
    <property type="term" value="F:transaminase activity"/>
    <property type="evidence" value="ECO:0007669"/>
    <property type="project" value="UniProtKB-KW"/>
</dbReference>
<organism evidence="10 11">
    <name type="scientific">Cuniculiplasma divulgatum</name>
    <dbReference type="NCBI Taxonomy" id="1673428"/>
    <lineage>
        <taxon>Archaea</taxon>
        <taxon>Methanobacteriati</taxon>
        <taxon>Thermoplasmatota</taxon>
        <taxon>Thermoplasmata</taxon>
        <taxon>Thermoplasmatales</taxon>
        <taxon>Cuniculiplasmataceae</taxon>
        <taxon>Cuniculiplasma</taxon>
    </lineage>
</organism>
<dbReference type="EMBL" id="LT671858">
    <property type="protein sequence ID" value="SIM89234.1"/>
    <property type="molecule type" value="Genomic_DNA"/>
</dbReference>
<evidence type="ECO:0000256" key="3">
    <source>
        <dbReference type="ARBA" id="ARBA00022576"/>
    </source>
</evidence>
<evidence type="ECO:0000256" key="7">
    <source>
        <dbReference type="PIRSR" id="PIRSR006487-1"/>
    </source>
</evidence>
<dbReference type="InterPro" id="IPR006223">
    <property type="entry name" value="GcvT"/>
</dbReference>
<dbReference type="AlphaFoldDB" id="A0A1N5WVQ8"/>
<dbReference type="GO" id="GO:0004047">
    <property type="term" value="F:aminomethyltransferase activity"/>
    <property type="evidence" value="ECO:0007669"/>
    <property type="project" value="UniProtKB-EC"/>
</dbReference>
<dbReference type="EC" id="2.1.2.10" evidence="2"/>
<dbReference type="InterPro" id="IPR029043">
    <property type="entry name" value="GcvT/YgfZ_C"/>
</dbReference>
<name>A0A1N5WVQ8_9ARCH</name>
<keyword evidence="4 10" id="KW-0808">Transferase</keyword>
<dbReference type="Pfam" id="PF01571">
    <property type="entry name" value="GCV_T"/>
    <property type="match status" value="1"/>
</dbReference>
<dbReference type="NCBIfam" id="NF001567">
    <property type="entry name" value="PRK00389.1"/>
    <property type="match status" value="1"/>
</dbReference>
<dbReference type="PIRSF" id="PIRSF006487">
    <property type="entry name" value="GcvT"/>
    <property type="match status" value="1"/>
</dbReference>
<feature type="binding site" evidence="7">
    <location>
        <position position="186"/>
    </location>
    <ligand>
        <name>substrate</name>
    </ligand>
</feature>
<dbReference type="GO" id="GO:0008168">
    <property type="term" value="F:methyltransferase activity"/>
    <property type="evidence" value="ECO:0007669"/>
    <property type="project" value="UniProtKB-KW"/>
</dbReference>
<dbReference type="InterPro" id="IPR028896">
    <property type="entry name" value="GcvT/YgfZ/DmdA"/>
</dbReference>
<dbReference type="Gene3D" id="4.10.1250.10">
    <property type="entry name" value="Aminomethyltransferase fragment"/>
    <property type="match status" value="1"/>
</dbReference>
<evidence type="ECO:0000256" key="5">
    <source>
        <dbReference type="ARBA" id="ARBA00031395"/>
    </source>
</evidence>
<dbReference type="GO" id="GO:0005960">
    <property type="term" value="C:glycine cleavage complex"/>
    <property type="evidence" value="ECO:0007669"/>
    <property type="project" value="InterPro"/>
</dbReference>
<reference evidence="10 11" key="1">
    <citation type="submission" date="2016-04" db="EMBL/GenBank/DDBJ databases">
        <authorList>
            <person name="Evans L.H."/>
            <person name="Alamgir A."/>
            <person name="Owens N."/>
            <person name="Weber N.D."/>
            <person name="Virtaneva K."/>
            <person name="Barbian K."/>
            <person name="Babar A."/>
            <person name="Rosenke K."/>
        </authorList>
    </citation>
    <scope>NUCLEOTIDE SEQUENCE [LARGE SCALE GENOMIC DNA]</scope>
    <source>
        <strain evidence="11">S5(T) (JCM 30642 \VKM B-2941)</strain>
    </source>
</reference>
<dbReference type="PANTHER" id="PTHR43757:SF2">
    <property type="entry name" value="AMINOMETHYLTRANSFERASE, MITOCHONDRIAL"/>
    <property type="match status" value="1"/>
</dbReference>
<dbReference type="Gene3D" id="2.40.30.110">
    <property type="entry name" value="Aminomethyltransferase beta-barrel domains"/>
    <property type="match status" value="1"/>
</dbReference>
<dbReference type="InterPro" id="IPR006222">
    <property type="entry name" value="GCVT_N"/>
</dbReference>
<feature type="domain" description="GCVT N-terminal" evidence="8">
    <location>
        <begin position="5"/>
        <end position="251"/>
    </location>
</feature>
<dbReference type="InterPro" id="IPR027266">
    <property type="entry name" value="TrmE/GcvT-like"/>
</dbReference>
<dbReference type="GO" id="GO:0006546">
    <property type="term" value="P:glycine catabolic process"/>
    <property type="evidence" value="ECO:0007669"/>
    <property type="project" value="InterPro"/>
</dbReference>
<dbReference type="PANTHER" id="PTHR43757">
    <property type="entry name" value="AMINOMETHYLTRANSFERASE"/>
    <property type="match status" value="1"/>
</dbReference>
<gene>
    <name evidence="10" type="ORF">CSP5_2011</name>
</gene>
<sequence>MRTVLYDEHVKMNANIVDFHGWDMPLYYESIIKEHMYVRERCGVFDVSHMGDIFLTGSGAEESLMKLFPSDISKMKEGDCLYTAFLNNDGNMIDDTIIYKFNKEKFLCVPNAATTDKILDHILKNKTNNCEVKNSSSELSCIAIQGKDSVNIMKNLGLKFPDFFKFYEEKGMIISGTGYTGEIGCEIIIKNNEAVNLWEKIVDDLKKIGCGPCGLGSRDTLRMEKGMLLSGQDFNSDKNPYEASISFIVDNDHNYIGREKLLSNQKPERIFRGIIMNEKGSFPRHGNLIYDESGKEIGIITSGSISPILGKGIGLGYINRNESKSDTSILVGIRDRKFNGKVSRPRIVP</sequence>
<dbReference type="Proteomes" id="UP000195607">
    <property type="component" value="Chromosome I"/>
</dbReference>
<dbReference type="Gene3D" id="3.30.70.1400">
    <property type="entry name" value="Aminomethyltransferase beta-barrel domains"/>
    <property type="match status" value="1"/>
</dbReference>
<dbReference type="NCBIfam" id="TIGR00528">
    <property type="entry name" value="gcvT"/>
    <property type="match status" value="1"/>
</dbReference>
<keyword evidence="3" id="KW-0032">Aminotransferase</keyword>
<evidence type="ECO:0000259" key="9">
    <source>
        <dbReference type="Pfam" id="PF08669"/>
    </source>
</evidence>
<dbReference type="SUPFAM" id="SSF101790">
    <property type="entry name" value="Aminomethyltransferase beta-barrel domain"/>
    <property type="match status" value="1"/>
</dbReference>
<dbReference type="GO" id="GO:0005829">
    <property type="term" value="C:cytosol"/>
    <property type="evidence" value="ECO:0007669"/>
    <property type="project" value="TreeGrafter"/>
</dbReference>
<dbReference type="RefSeq" id="WP_021789625.1">
    <property type="nucleotide sequence ID" value="NZ_LT671858.1"/>
</dbReference>
<evidence type="ECO:0000256" key="4">
    <source>
        <dbReference type="ARBA" id="ARBA00022679"/>
    </source>
</evidence>
<evidence type="ECO:0000259" key="8">
    <source>
        <dbReference type="Pfam" id="PF01571"/>
    </source>
</evidence>
<comment type="similarity">
    <text evidence="1">Belongs to the GcvT family.</text>
</comment>
<feature type="domain" description="Aminomethyltransferase C-terminal" evidence="9">
    <location>
        <begin position="271"/>
        <end position="345"/>
    </location>
</feature>
<dbReference type="Pfam" id="PF08669">
    <property type="entry name" value="GCV_T_C"/>
    <property type="match status" value="1"/>
</dbReference>
<dbReference type="Gene3D" id="3.30.1360.120">
    <property type="entry name" value="Probable tRNA modification gtpase trme, domain 1"/>
    <property type="match status" value="1"/>
</dbReference>
<dbReference type="InterPro" id="IPR013977">
    <property type="entry name" value="GcvT_C"/>
</dbReference>